<comment type="caution">
    <text evidence="1">The sequence shown here is derived from an EMBL/GenBank/DDBJ whole genome shotgun (WGS) entry which is preliminary data.</text>
</comment>
<dbReference type="EMBL" id="JANHOG010001413">
    <property type="protein sequence ID" value="KAJ3537494.1"/>
    <property type="molecule type" value="Genomic_DNA"/>
</dbReference>
<organism evidence="1 2">
    <name type="scientific">Phlebia brevispora</name>
    <dbReference type="NCBI Taxonomy" id="194682"/>
    <lineage>
        <taxon>Eukaryota</taxon>
        <taxon>Fungi</taxon>
        <taxon>Dikarya</taxon>
        <taxon>Basidiomycota</taxon>
        <taxon>Agaricomycotina</taxon>
        <taxon>Agaricomycetes</taxon>
        <taxon>Polyporales</taxon>
        <taxon>Meruliaceae</taxon>
        <taxon>Phlebia</taxon>
    </lineage>
</organism>
<evidence type="ECO:0000313" key="1">
    <source>
        <dbReference type="EMBL" id="KAJ3537494.1"/>
    </source>
</evidence>
<proteinExistence type="predicted"/>
<keyword evidence="2" id="KW-1185">Reference proteome</keyword>
<sequence length="793" mass="88218">MPKASSPSENNAQHNAPVKNSAPSLKRYQACHQCRKRKLKCDAKRPCCSTCTRSHAYAVSHAVEGTVLPEQPECTYDEGANVALIMAPDISLTDLIDAVPVFDSESGNSVSRKLYEKMESKIGEFCRSFSPSIRVLTFSAGELETLLRDREREIESLRKSATVNQIVPTLDGKHIDDLNTDFGPLPKFNGSLDGSSPSLGTAENGMYGKFPGRSPGSSNSGDLPPYPTGPSSGGLNGVNLLGDDIGQPLSNNQSISSMLFDDFNIGLRAWPPNLPSPEITRHLVEAFFTYHIHANRLFHVPTFMASLELLPTDPRFPSSAILHAMCAVGSLYSAAVPPTQTFSSNVDMPYELHQGRWKKAHPRPDYYGLDDEDFPETFTEQQARFAKQLIEVGIVRADFQCLQAQIILTWWYLSQGRWTDAFLSAAHAIRCTAPCSLSTCYTTAAITHYKPPSVLAPAKSVIEDEVRRNTFWIAYAMERQQGTGNAWALSLDDMDVCQLLPLRGDHFEHGASLLVLSSKTALYLLVIQVLVLPEERQWSYAPDILYTHPEHQTDSFILYIKSSILLSRVKTFNVRFKWKYFTESGIMPTQEVDAISSADFQQLDRLVTGFRQAFPARFKSPVEGDMIDPYLYTAHTSAVLAQVLLHEPHARIGDMTCVSTRKTLAASRVIVELMYAITATNYDVTLLDLMPFMCWFMAGRVLVRFLRTAIDANQRDTIVLLQSQISYIRTVLSQAGERVPLAYRYGKMLTDTLVNMCGESFIDSIPEGLPPRGYTMPGADVHPGVPIIEQIII</sequence>
<evidence type="ECO:0000313" key="2">
    <source>
        <dbReference type="Proteomes" id="UP001148662"/>
    </source>
</evidence>
<accession>A0ACC1SDX7</accession>
<reference evidence="1" key="1">
    <citation type="submission" date="2022-07" db="EMBL/GenBank/DDBJ databases">
        <title>Genome Sequence of Phlebia brevispora.</title>
        <authorList>
            <person name="Buettner E."/>
        </authorList>
    </citation>
    <scope>NUCLEOTIDE SEQUENCE</scope>
    <source>
        <strain evidence="1">MPL23</strain>
    </source>
</reference>
<gene>
    <name evidence="1" type="ORF">NM688_g6679</name>
</gene>
<name>A0ACC1SDX7_9APHY</name>
<dbReference type="Proteomes" id="UP001148662">
    <property type="component" value="Unassembled WGS sequence"/>
</dbReference>
<protein>
    <submittedName>
        <fullName evidence="1">Uncharacterized protein</fullName>
    </submittedName>
</protein>